<evidence type="ECO:0000313" key="3">
    <source>
        <dbReference type="Proteomes" id="UP000291084"/>
    </source>
</evidence>
<keyword evidence="3" id="KW-1185">Reference proteome</keyword>
<feature type="transmembrane region" description="Helical" evidence="1">
    <location>
        <begin position="13"/>
        <end position="34"/>
    </location>
</feature>
<protein>
    <submittedName>
        <fullName evidence="2">Uncharacterized protein</fullName>
    </submittedName>
</protein>
<dbReference type="Proteomes" id="UP000291084">
    <property type="component" value="Chromosome 3"/>
</dbReference>
<sequence length="138" mass="16089">MNDLDYGIRKSKMVKSVCFFFFYTNFAFHGNLMVEIMKIRELYYSNEESHKISYTPITSTETITPFRRQSLQKLKSMTVETLANSLASIVNSKCLVSGSNTVIERLGLCFWPDQSTEGERLIPSFHRTYHFHCYESQT</sequence>
<organism evidence="2 3">
    <name type="scientific">Vigna angularis var. angularis</name>
    <dbReference type="NCBI Taxonomy" id="157739"/>
    <lineage>
        <taxon>Eukaryota</taxon>
        <taxon>Viridiplantae</taxon>
        <taxon>Streptophyta</taxon>
        <taxon>Embryophyta</taxon>
        <taxon>Tracheophyta</taxon>
        <taxon>Spermatophyta</taxon>
        <taxon>Magnoliopsida</taxon>
        <taxon>eudicotyledons</taxon>
        <taxon>Gunneridae</taxon>
        <taxon>Pentapetalae</taxon>
        <taxon>rosids</taxon>
        <taxon>fabids</taxon>
        <taxon>Fabales</taxon>
        <taxon>Fabaceae</taxon>
        <taxon>Papilionoideae</taxon>
        <taxon>50 kb inversion clade</taxon>
        <taxon>NPAAA clade</taxon>
        <taxon>indigoferoid/millettioid clade</taxon>
        <taxon>Phaseoleae</taxon>
        <taxon>Vigna</taxon>
    </lineage>
</organism>
<accession>A0A0S3RLF6</accession>
<dbReference type="AlphaFoldDB" id="A0A0S3RLF6"/>
<keyword evidence="1" id="KW-0812">Transmembrane</keyword>
<name>A0A0S3RLF6_PHAAN</name>
<keyword evidence="1" id="KW-1133">Transmembrane helix</keyword>
<reference evidence="2 3" key="1">
    <citation type="journal article" date="2015" name="Sci. Rep.">
        <title>The power of single molecule real-time sequencing technology in the de novo assembly of a eukaryotic genome.</title>
        <authorList>
            <person name="Sakai H."/>
            <person name="Naito K."/>
            <person name="Ogiso-Tanaka E."/>
            <person name="Takahashi Y."/>
            <person name="Iseki K."/>
            <person name="Muto C."/>
            <person name="Satou K."/>
            <person name="Teruya K."/>
            <person name="Shiroma A."/>
            <person name="Shimoji M."/>
            <person name="Hirano T."/>
            <person name="Itoh T."/>
            <person name="Kaga A."/>
            <person name="Tomooka N."/>
        </authorList>
    </citation>
    <scope>NUCLEOTIDE SEQUENCE [LARGE SCALE GENOMIC DNA]</scope>
    <source>
        <strain evidence="3">cv. Shumari</strain>
    </source>
</reference>
<evidence type="ECO:0000256" key="1">
    <source>
        <dbReference type="SAM" id="Phobius"/>
    </source>
</evidence>
<proteinExistence type="predicted"/>
<dbReference type="EMBL" id="AP015036">
    <property type="protein sequence ID" value="BAT81427.1"/>
    <property type="molecule type" value="Genomic_DNA"/>
</dbReference>
<keyword evidence="1" id="KW-0472">Membrane</keyword>
<evidence type="ECO:0000313" key="2">
    <source>
        <dbReference type="EMBL" id="BAT81427.1"/>
    </source>
</evidence>
<gene>
    <name evidence="2" type="primary">Vigan.03G114900</name>
    <name evidence="2" type="ORF">VIGAN_03114900</name>
</gene>